<reference evidence="4" key="1">
    <citation type="submission" date="2007-08" db="EMBL/GenBank/DDBJ databases">
        <title>Divergence order of chlorophyte green algal lineages as inferred from the chloroplast and mitochondrial genomes.</title>
        <authorList>
            <person name="Pombert J.-F."/>
            <person name="Belanger A.-S."/>
            <person name="Gagnon J."/>
            <person name="Otis C."/>
            <person name="Lemieux C."/>
            <person name="Turmel M."/>
        </authorList>
    </citation>
    <scope>NUCLEOTIDE SEQUENCE</scope>
    <source>
        <strain evidence="4">SAG 219-1d</strain>
    </source>
</reference>
<dbReference type="GO" id="GO:1990904">
    <property type="term" value="C:ribonucleoprotein complex"/>
    <property type="evidence" value="ECO:0007669"/>
    <property type="project" value="UniProtKB-KW"/>
</dbReference>
<evidence type="ECO:0000256" key="1">
    <source>
        <dbReference type="ARBA" id="ARBA00008889"/>
    </source>
</evidence>
<keyword evidence="2 4" id="KW-0689">Ribosomal protein</keyword>
<organism evidence="4">
    <name type="scientific">Trebouxia aggregata</name>
    <dbReference type="NCBI Taxonomy" id="160068"/>
    <lineage>
        <taxon>Eukaryota</taxon>
        <taxon>Viridiplantae</taxon>
        <taxon>Chlorophyta</taxon>
        <taxon>core chlorophytes</taxon>
        <taxon>Trebouxiophyceae</taxon>
        <taxon>Trebouxiales</taxon>
        <taxon>Trebouxiaceae</taxon>
        <taxon>Trebouxia</taxon>
    </lineage>
</organism>
<dbReference type="GO" id="GO:0005840">
    <property type="term" value="C:ribosome"/>
    <property type="evidence" value="ECO:0007669"/>
    <property type="project" value="UniProtKB-KW"/>
</dbReference>
<comment type="similarity">
    <text evidence="1">Belongs to the universal ribosomal protein uL10 family.</text>
</comment>
<evidence type="ECO:0000256" key="3">
    <source>
        <dbReference type="ARBA" id="ARBA00023274"/>
    </source>
</evidence>
<keyword evidence="3" id="KW-0687">Ribonucleoprotein</keyword>
<protein>
    <submittedName>
        <fullName evidence="4">Ribosomal protein L10</fullName>
    </submittedName>
</protein>
<name>G8XP92_9CHLO</name>
<dbReference type="Pfam" id="PF00466">
    <property type="entry name" value="Ribosomal_L10"/>
    <property type="match status" value="1"/>
</dbReference>
<dbReference type="EMBL" id="EU123949">
    <property type="protein sequence ID" value="ABX82575.1"/>
    <property type="molecule type" value="Genomic_DNA"/>
</dbReference>
<dbReference type="AlphaFoldDB" id="G8XP92"/>
<dbReference type="PANTHER" id="PTHR11560">
    <property type="entry name" value="39S RIBOSOMAL PROTEIN L10, MITOCHONDRIAL"/>
    <property type="match status" value="1"/>
</dbReference>
<gene>
    <name evidence="4" type="primary">rpl10</name>
</gene>
<keyword evidence="4" id="KW-0496">Mitochondrion</keyword>
<evidence type="ECO:0000313" key="4">
    <source>
        <dbReference type="EMBL" id="ABX82575.1"/>
    </source>
</evidence>
<accession>G8XP92</accession>
<dbReference type="SUPFAM" id="SSF160369">
    <property type="entry name" value="Ribosomal protein L10-like"/>
    <property type="match status" value="1"/>
</dbReference>
<geneLocation type="mitochondrion" evidence="4"/>
<evidence type="ECO:0000256" key="2">
    <source>
        <dbReference type="ARBA" id="ARBA00022980"/>
    </source>
</evidence>
<dbReference type="InterPro" id="IPR043141">
    <property type="entry name" value="Ribosomal_uL10-like_sf"/>
</dbReference>
<dbReference type="Gene3D" id="3.30.70.1730">
    <property type="match status" value="1"/>
</dbReference>
<dbReference type="InterPro" id="IPR001790">
    <property type="entry name" value="Ribosomal_uL10"/>
</dbReference>
<sequence length="176" mass="20460">MSALKKKLISHNISKFLEKNLLVFFFNYNHVNTEEWHVIKNQLSKIKQVNTLRVKNRIGKNVIIKKSCKKEDENRDKIEKLSTLFQGPTFLIGIASSQECEPVFSVIKKQKKCIFVGGLYQGQLINHLDVKYLLKVEKVAYTNLISTLQSTLHLNPITTNTVQLYYLLKCYQDIKK</sequence>
<proteinExistence type="inferred from homology"/>
<dbReference type="InterPro" id="IPR047865">
    <property type="entry name" value="Ribosomal_uL10_bac_type"/>
</dbReference>